<feature type="region of interest" description="Disordered" evidence="1">
    <location>
        <begin position="52"/>
        <end position="99"/>
    </location>
</feature>
<sequence length="169" mass="17961">MEISADAISLAATHGLAFSTKLLLARPSPTLALAASPPTAVRSDLYRPAAPRALVRRPRRTRRRSLTDGDGGEEDAFSGDGDGDDGPFGGGGGGGRGWNFGGGNNWSGSDWDGSGSPSFSSPDPAFDFIYEIMCWIALSNCTHFAWKKLGRLLEERGKVVPFRLLPSMC</sequence>
<feature type="compositionally biased region" description="Gly residues" evidence="1">
    <location>
        <begin position="86"/>
        <end position="99"/>
    </location>
</feature>
<keyword evidence="2" id="KW-1185">Reference proteome</keyword>
<name>A0A8B7CVP7_PHODC</name>
<feature type="compositionally biased region" description="Acidic residues" evidence="1">
    <location>
        <begin position="70"/>
        <end position="85"/>
    </location>
</feature>
<dbReference type="AlphaFoldDB" id="A0A8B7CVP7"/>
<gene>
    <name evidence="3" type="primary">LOC103719769</name>
</gene>
<feature type="compositionally biased region" description="Basic residues" evidence="1">
    <location>
        <begin position="54"/>
        <end position="64"/>
    </location>
</feature>
<dbReference type="OrthoDB" id="1914074at2759"/>
<dbReference type="PANTHER" id="PTHR36751:SF1">
    <property type="entry name" value="F3E22.8 PROTEIN"/>
    <property type="match status" value="1"/>
</dbReference>
<accession>A0A8B7CVP7</accession>
<proteinExistence type="predicted"/>
<dbReference type="GeneID" id="103719769"/>
<dbReference type="KEGG" id="pda:103719769"/>
<evidence type="ECO:0000313" key="3">
    <source>
        <dbReference type="RefSeq" id="XP_008807381.1"/>
    </source>
</evidence>
<dbReference type="PANTHER" id="PTHR36751">
    <property type="entry name" value="F3E22.8 PROTEIN"/>
    <property type="match status" value="1"/>
</dbReference>
<reference evidence="3" key="1">
    <citation type="submission" date="2025-08" db="UniProtKB">
        <authorList>
            <consortium name="RefSeq"/>
        </authorList>
    </citation>
    <scope>IDENTIFICATION</scope>
    <source>
        <tissue evidence="3">Young leaves</tissue>
    </source>
</reference>
<protein>
    <submittedName>
        <fullName evidence="3">Uncharacterized protein LOC103719769</fullName>
    </submittedName>
</protein>
<dbReference type="Proteomes" id="UP000228380">
    <property type="component" value="Unplaced"/>
</dbReference>
<organism evidence="2 3">
    <name type="scientific">Phoenix dactylifera</name>
    <name type="common">Date palm</name>
    <dbReference type="NCBI Taxonomy" id="42345"/>
    <lineage>
        <taxon>Eukaryota</taxon>
        <taxon>Viridiplantae</taxon>
        <taxon>Streptophyta</taxon>
        <taxon>Embryophyta</taxon>
        <taxon>Tracheophyta</taxon>
        <taxon>Spermatophyta</taxon>
        <taxon>Magnoliopsida</taxon>
        <taxon>Liliopsida</taxon>
        <taxon>Arecaceae</taxon>
        <taxon>Coryphoideae</taxon>
        <taxon>Phoeniceae</taxon>
        <taxon>Phoenix</taxon>
    </lineage>
</organism>
<dbReference type="RefSeq" id="XP_008807381.1">
    <property type="nucleotide sequence ID" value="XM_008809159.4"/>
</dbReference>
<evidence type="ECO:0000313" key="2">
    <source>
        <dbReference type="Proteomes" id="UP000228380"/>
    </source>
</evidence>
<evidence type="ECO:0000256" key="1">
    <source>
        <dbReference type="SAM" id="MobiDB-lite"/>
    </source>
</evidence>